<sequence length="226" mass="25228">MRFSLGGLSWLLAAIAWGVLTLRLWQQFQRDKGRFPKFFSIFSFCLTTSFLSFAAERIFFAGNTSALKTILVLGNLFSITGFLFLGYLLVYIKFPRIPTSFVFIFFLILDLAATALNATLPPIFLFEGETIVGYFPHIFSGILMFGIIAIVSIPLGTILVQKALSFSSSEEKDKTFGLGILCFSGIIVAFFSAIFKTDLIRSTLMIVWSIGILLLTVSTQKKYPRS</sequence>
<keyword evidence="1" id="KW-0472">Membrane</keyword>
<dbReference type="AlphaFoldDB" id="A0A2G9Z055"/>
<evidence type="ECO:0000313" key="3">
    <source>
        <dbReference type="Proteomes" id="UP000228681"/>
    </source>
</evidence>
<feature type="transmembrane region" description="Helical" evidence="1">
    <location>
        <begin position="176"/>
        <end position="194"/>
    </location>
</feature>
<feature type="transmembrane region" description="Helical" evidence="1">
    <location>
        <begin position="102"/>
        <end position="126"/>
    </location>
</feature>
<comment type="caution">
    <text evidence="2">The sequence shown here is derived from an EMBL/GenBank/DDBJ whole genome shotgun (WGS) entry which is preliminary data.</text>
</comment>
<keyword evidence="1" id="KW-0812">Transmembrane</keyword>
<evidence type="ECO:0000313" key="2">
    <source>
        <dbReference type="EMBL" id="PIP24876.1"/>
    </source>
</evidence>
<accession>A0A2G9Z055</accession>
<reference evidence="2 3" key="1">
    <citation type="submission" date="2017-09" db="EMBL/GenBank/DDBJ databases">
        <title>Depth-based differentiation of microbial function through sediment-hosted aquifers and enrichment of novel symbionts in the deep terrestrial subsurface.</title>
        <authorList>
            <person name="Probst A.J."/>
            <person name="Ladd B."/>
            <person name="Jarett J.K."/>
            <person name="Geller-Mcgrath D.E."/>
            <person name="Sieber C.M."/>
            <person name="Emerson J.B."/>
            <person name="Anantharaman K."/>
            <person name="Thomas B.C."/>
            <person name="Malmstrom R."/>
            <person name="Stieglmeier M."/>
            <person name="Klingl A."/>
            <person name="Woyke T."/>
            <person name="Ryan C.M."/>
            <person name="Banfield J.F."/>
        </authorList>
    </citation>
    <scope>NUCLEOTIDE SEQUENCE [LARGE SCALE GENOMIC DNA]</scope>
    <source>
        <strain evidence="2">CG23_combo_of_CG06-09_8_20_14_all_36_12</strain>
    </source>
</reference>
<keyword evidence="1" id="KW-1133">Transmembrane helix</keyword>
<evidence type="ECO:0000256" key="1">
    <source>
        <dbReference type="SAM" id="Phobius"/>
    </source>
</evidence>
<dbReference type="Proteomes" id="UP000228681">
    <property type="component" value="Unassembled WGS sequence"/>
</dbReference>
<feature type="transmembrane region" description="Helical" evidence="1">
    <location>
        <begin position="6"/>
        <end position="26"/>
    </location>
</feature>
<feature type="transmembrane region" description="Helical" evidence="1">
    <location>
        <begin position="138"/>
        <end position="164"/>
    </location>
</feature>
<name>A0A2G9Z055_9BACT</name>
<protein>
    <submittedName>
        <fullName evidence="2">Uncharacterized protein</fullName>
    </submittedName>
</protein>
<feature type="transmembrane region" description="Helical" evidence="1">
    <location>
        <begin position="66"/>
        <end position="90"/>
    </location>
</feature>
<proteinExistence type="predicted"/>
<feature type="transmembrane region" description="Helical" evidence="1">
    <location>
        <begin position="200"/>
        <end position="217"/>
    </location>
</feature>
<dbReference type="EMBL" id="PCRS01000031">
    <property type="protein sequence ID" value="PIP24876.1"/>
    <property type="molecule type" value="Genomic_DNA"/>
</dbReference>
<organism evidence="2 3">
    <name type="scientific">Candidatus Nealsonbacteria bacterium CG23_combo_of_CG06-09_8_20_14_all_36_12</name>
    <dbReference type="NCBI Taxonomy" id="1974718"/>
    <lineage>
        <taxon>Bacteria</taxon>
        <taxon>Candidatus Nealsoniibacteriota</taxon>
    </lineage>
</organism>
<gene>
    <name evidence="2" type="ORF">COX34_01785</name>
</gene>
<feature type="transmembrane region" description="Helical" evidence="1">
    <location>
        <begin position="38"/>
        <end position="60"/>
    </location>
</feature>